<dbReference type="Proteomes" id="UP000324832">
    <property type="component" value="Unassembled WGS sequence"/>
</dbReference>
<evidence type="ECO:0000256" key="1">
    <source>
        <dbReference type="ARBA" id="ARBA00008390"/>
    </source>
</evidence>
<gene>
    <name evidence="4" type="ORF">LSINAPIS_LOCUS2399</name>
</gene>
<evidence type="ECO:0000313" key="5">
    <source>
        <dbReference type="Proteomes" id="UP000324832"/>
    </source>
</evidence>
<protein>
    <recommendedName>
        <fullName evidence="3">Lipocalin/cytosolic fatty-acid binding domain-containing protein</fullName>
    </recommendedName>
</protein>
<dbReference type="EMBL" id="FZQP02000482">
    <property type="protein sequence ID" value="VVC89217.1"/>
    <property type="molecule type" value="Genomic_DNA"/>
</dbReference>
<dbReference type="InterPro" id="IPR000566">
    <property type="entry name" value="Lipocln_cytosolic_FA-bd_dom"/>
</dbReference>
<name>A0A5E4PVP6_9NEOP</name>
<evidence type="ECO:0000256" key="2">
    <source>
        <dbReference type="ARBA" id="ARBA00023121"/>
    </source>
</evidence>
<sequence>MPAISGKYQHYKNENIDDYFSVVGVPYLARKMMGLSSPVMEISLDGNKMTIKNVSLMRNAENTFQLGEEYDEQMPGNTLKSVTKIVNDNEVITE</sequence>
<accession>A0A5E4PVP6</accession>
<feature type="domain" description="Lipocalin/cytosolic fatty-acid binding" evidence="3">
    <location>
        <begin position="5"/>
        <end position="89"/>
    </location>
</feature>
<dbReference type="PANTHER" id="PTHR11955">
    <property type="entry name" value="FATTY ACID BINDING PROTEIN"/>
    <property type="match status" value="1"/>
</dbReference>
<keyword evidence="5" id="KW-1185">Reference proteome</keyword>
<keyword evidence="2" id="KW-0446">Lipid-binding</keyword>
<dbReference type="InterPro" id="IPR012674">
    <property type="entry name" value="Calycin"/>
</dbReference>
<dbReference type="GO" id="GO:0008289">
    <property type="term" value="F:lipid binding"/>
    <property type="evidence" value="ECO:0007669"/>
    <property type="project" value="UniProtKB-KW"/>
</dbReference>
<evidence type="ECO:0000259" key="3">
    <source>
        <dbReference type="Pfam" id="PF00061"/>
    </source>
</evidence>
<organism evidence="4 5">
    <name type="scientific">Leptidea sinapis</name>
    <dbReference type="NCBI Taxonomy" id="189913"/>
    <lineage>
        <taxon>Eukaryota</taxon>
        <taxon>Metazoa</taxon>
        <taxon>Ecdysozoa</taxon>
        <taxon>Arthropoda</taxon>
        <taxon>Hexapoda</taxon>
        <taxon>Insecta</taxon>
        <taxon>Pterygota</taxon>
        <taxon>Neoptera</taxon>
        <taxon>Endopterygota</taxon>
        <taxon>Lepidoptera</taxon>
        <taxon>Glossata</taxon>
        <taxon>Ditrysia</taxon>
        <taxon>Papilionoidea</taxon>
        <taxon>Pieridae</taxon>
        <taxon>Dismorphiinae</taxon>
        <taxon>Leptidea</taxon>
    </lineage>
</organism>
<dbReference type="InterPro" id="IPR031259">
    <property type="entry name" value="ILBP"/>
</dbReference>
<dbReference type="PRINTS" id="PR00178">
    <property type="entry name" value="FATTYACIDBP"/>
</dbReference>
<dbReference type="InterPro" id="IPR000463">
    <property type="entry name" value="Fatty_acid-bd"/>
</dbReference>
<feature type="non-terminal residue" evidence="4">
    <location>
        <position position="94"/>
    </location>
</feature>
<proteinExistence type="inferred from homology"/>
<dbReference type="AlphaFoldDB" id="A0A5E4PVP6"/>
<reference evidence="4 5" key="1">
    <citation type="submission" date="2017-07" db="EMBL/GenBank/DDBJ databases">
        <authorList>
            <person name="Talla V."/>
            <person name="Backstrom N."/>
        </authorList>
    </citation>
    <scope>NUCLEOTIDE SEQUENCE [LARGE SCALE GENOMIC DNA]</scope>
</reference>
<dbReference type="Gene3D" id="2.40.128.20">
    <property type="match status" value="1"/>
</dbReference>
<comment type="similarity">
    <text evidence="1">Belongs to the calycin superfamily. Fatty-acid binding protein (FABP) family.</text>
</comment>
<dbReference type="Pfam" id="PF00061">
    <property type="entry name" value="Lipocalin"/>
    <property type="match status" value="1"/>
</dbReference>
<dbReference type="CDD" id="cd00742">
    <property type="entry name" value="FABP"/>
    <property type="match status" value="1"/>
</dbReference>
<dbReference type="SUPFAM" id="SSF50814">
    <property type="entry name" value="Lipocalins"/>
    <property type="match status" value="1"/>
</dbReference>
<evidence type="ECO:0000313" key="4">
    <source>
        <dbReference type="EMBL" id="VVC89217.1"/>
    </source>
</evidence>